<keyword evidence="7 10" id="KW-0028">Amino-acid biosynthesis</keyword>
<evidence type="ECO:0000256" key="7">
    <source>
        <dbReference type="ARBA" id="ARBA00022605"/>
    </source>
</evidence>
<comment type="similarity">
    <text evidence="4 10">Belongs to the LeuD family. LeuD type 1 subfamily.</text>
</comment>
<dbReference type="GO" id="GO:0003861">
    <property type="term" value="F:3-isopropylmalate dehydratase activity"/>
    <property type="evidence" value="ECO:0007669"/>
    <property type="project" value="UniProtKB-EC"/>
</dbReference>
<dbReference type="RefSeq" id="WP_263411916.1">
    <property type="nucleotide sequence ID" value="NZ_BAABBH010000001.1"/>
</dbReference>
<keyword evidence="9 10" id="KW-0100">Branched-chain amino acid biosynthesis</keyword>
<comment type="pathway">
    <text evidence="3 10">Amino-acid biosynthesis; L-leucine biosynthesis; L-leucine from 3-methyl-2-oxobutanoate: step 2/4.</text>
</comment>
<evidence type="ECO:0000256" key="2">
    <source>
        <dbReference type="ARBA" id="ARBA00002695"/>
    </source>
</evidence>
<dbReference type="InterPro" id="IPR050075">
    <property type="entry name" value="LeuD"/>
</dbReference>
<protein>
    <recommendedName>
        <fullName evidence="10">3-isopropylmalate dehydratase small subunit</fullName>
        <ecNumber evidence="10">4.2.1.33</ecNumber>
    </recommendedName>
    <alternativeName>
        <fullName evidence="10">Alpha-IPM isomerase</fullName>
        <shortName evidence="10">IPMI</shortName>
    </alternativeName>
    <alternativeName>
        <fullName evidence="10">Isopropylmalate isomerase</fullName>
    </alternativeName>
</protein>
<evidence type="ECO:0000256" key="1">
    <source>
        <dbReference type="ARBA" id="ARBA00000491"/>
    </source>
</evidence>
<evidence type="ECO:0000256" key="6">
    <source>
        <dbReference type="ARBA" id="ARBA00022430"/>
    </source>
</evidence>
<sequence>MEPINILTSKAVPLPLPNIDTDQIIPKQFLKRIERTGYGDFLFFDWRYDVGTGSGLSEQLLPKRDFVLNKPEYQGAKILIAEKNFGCGSSREHAAWAIQQYGFRCVIAPTFADIFFSNAGKNGIILVRLDDDKVETLLQRSTRNPDHQITINLEHQTVVDDQGFHARFEIDPFRKFCLLNGLDDIGLTLRHTDALDAFETRHNAEFWSAPKALQSSS</sequence>
<dbReference type="EC" id="4.2.1.33" evidence="10"/>
<gene>
    <name evidence="10 12" type="primary">leuD</name>
    <name evidence="12" type="ORF">ACK2TP_12640</name>
</gene>
<evidence type="ECO:0000259" key="11">
    <source>
        <dbReference type="Pfam" id="PF00694"/>
    </source>
</evidence>
<evidence type="ECO:0000256" key="9">
    <source>
        <dbReference type="ARBA" id="ARBA00023304"/>
    </source>
</evidence>
<comment type="catalytic activity">
    <reaction evidence="1 10">
        <text>(2R,3S)-3-isopropylmalate = (2S)-2-isopropylmalate</text>
        <dbReference type="Rhea" id="RHEA:32287"/>
        <dbReference type="ChEBI" id="CHEBI:1178"/>
        <dbReference type="ChEBI" id="CHEBI:35121"/>
        <dbReference type="EC" id="4.2.1.33"/>
    </reaction>
</comment>
<proteinExistence type="inferred from homology"/>
<dbReference type="Gene3D" id="3.20.19.10">
    <property type="entry name" value="Aconitase, domain 4"/>
    <property type="match status" value="1"/>
</dbReference>
<dbReference type="HAMAP" id="MF_01031">
    <property type="entry name" value="LeuD_type1"/>
    <property type="match status" value="1"/>
</dbReference>
<dbReference type="InterPro" id="IPR000573">
    <property type="entry name" value="AconitaseA/IPMdHydase_ssu_swvl"/>
</dbReference>
<dbReference type="PANTHER" id="PTHR43345:SF5">
    <property type="entry name" value="3-ISOPROPYLMALATE DEHYDRATASE SMALL SUBUNIT"/>
    <property type="match status" value="1"/>
</dbReference>
<reference evidence="12 13" key="1">
    <citation type="submission" date="2024-12" db="EMBL/GenBank/DDBJ databases">
        <authorList>
            <person name="Lee Y."/>
        </authorList>
    </citation>
    <scope>NUCLEOTIDE SEQUENCE [LARGE SCALE GENOMIC DNA]</scope>
    <source>
        <strain evidence="12 13">03SUJ4</strain>
    </source>
</reference>
<accession>A0ABW9KQ31</accession>
<evidence type="ECO:0000256" key="5">
    <source>
        <dbReference type="ARBA" id="ARBA00011271"/>
    </source>
</evidence>
<dbReference type="EMBL" id="JBJYXY010000001">
    <property type="protein sequence ID" value="MFN2976614.1"/>
    <property type="molecule type" value="Genomic_DNA"/>
</dbReference>
<dbReference type="InterPro" id="IPR015928">
    <property type="entry name" value="Aconitase/3IPM_dehydase_swvl"/>
</dbReference>
<comment type="caution">
    <text evidence="12">The sequence shown here is derived from an EMBL/GenBank/DDBJ whole genome shotgun (WGS) entry which is preliminary data.</text>
</comment>
<dbReference type="SUPFAM" id="SSF52016">
    <property type="entry name" value="LeuD/IlvD-like"/>
    <property type="match status" value="1"/>
</dbReference>
<dbReference type="PANTHER" id="PTHR43345">
    <property type="entry name" value="3-ISOPROPYLMALATE DEHYDRATASE SMALL SUBUNIT 2-RELATED-RELATED"/>
    <property type="match status" value="1"/>
</dbReference>
<dbReference type="NCBIfam" id="NF002458">
    <property type="entry name" value="PRK01641.1"/>
    <property type="match status" value="1"/>
</dbReference>
<name>A0ABW9KQ31_9BACT</name>
<dbReference type="NCBIfam" id="TIGR00171">
    <property type="entry name" value="leuD"/>
    <property type="match status" value="1"/>
</dbReference>
<dbReference type="Pfam" id="PF00694">
    <property type="entry name" value="Aconitase_C"/>
    <property type="match status" value="1"/>
</dbReference>
<evidence type="ECO:0000256" key="10">
    <source>
        <dbReference type="HAMAP-Rule" id="MF_01031"/>
    </source>
</evidence>
<dbReference type="InterPro" id="IPR004431">
    <property type="entry name" value="3-IsopropMal_deHydase_ssu"/>
</dbReference>
<comment type="function">
    <text evidence="2 10">Catalyzes the isomerization between 2-isopropylmalate and 3-isopropylmalate, via the formation of 2-isopropylmaleate.</text>
</comment>
<evidence type="ECO:0000313" key="13">
    <source>
        <dbReference type="Proteomes" id="UP001634747"/>
    </source>
</evidence>
<evidence type="ECO:0000256" key="8">
    <source>
        <dbReference type="ARBA" id="ARBA00023239"/>
    </source>
</evidence>
<dbReference type="InterPro" id="IPR033940">
    <property type="entry name" value="IPMI_Swivel"/>
</dbReference>
<feature type="domain" description="Aconitase A/isopropylmalate dehydratase small subunit swivel" evidence="11">
    <location>
        <begin position="6"/>
        <end position="130"/>
    </location>
</feature>
<keyword evidence="8 10" id="KW-0456">Lyase</keyword>
<organism evidence="12 13">
    <name type="scientific">Terriglobus aquaticus</name>
    <dbReference type="NCBI Taxonomy" id="940139"/>
    <lineage>
        <taxon>Bacteria</taxon>
        <taxon>Pseudomonadati</taxon>
        <taxon>Acidobacteriota</taxon>
        <taxon>Terriglobia</taxon>
        <taxon>Terriglobales</taxon>
        <taxon>Acidobacteriaceae</taxon>
        <taxon>Terriglobus</taxon>
    </lineage>
</organism>
<dbReference type="Proteomes" id="UP001634747">
    <property type="component" value="Unassembled WGS sequence"/>
</dbReference>
<keyword evidence="6 10" id="KW-0432">Leucine biosynthesis</keyword>
<evidence type="ECO:0000256" key="4">
    <source>
        <dbReference type="ARBA" id="ARBA00009845"/>
    </source>
</evidence>
<comment type="subunit">
    <text evidence="5 10">Heterodimer of LeuC and LeuD.</text>
</comment>
<dbReference type="CDD" id="cd01577">
    <property type="entry name" value="IPMI_Swivel"/>
    <property type="match status" value="1"/>
</dbReference>
<evidence type="ECO:0000256" key="3">
    <source>
        <dbReference type="ARBA" id="ARBA00004729"/>
    </source>
</evidence>
<evidence type="ECO:0000313" key="12">
    <source>
        <dbReference type="EMBL" id="MFN2976614.1"/>
    </source>
</evidence>
<keyword evidence="13" id="KW-1185">Reference proteome</keyword>